<evidence type="ECO:0000256" key="4">
    <source>
        <dbReference type="SAM" id="SignalP"/>
    </source>
</evidence>
<feature type="signal peptide" evidence="4">
    <location>
        <begin position="1"/>
        <end position="23"/>
    </location>
</feature>
<gene>
    <name evidence="6" type="ORF">CJ231_05385</name>
</gene>
<sequence>MAEKTKLIIGIILFNMVICYANAQTDSLATKIDSLEKVYNLEGVTVTAHKRIFTQKPDRLIFNVENSIVSSGGNALAALKITPGIKVQNEQITMIGKNEMTVMVDERPVKLSGESLINFLRGISSTTIKSIEVISTPPAKYKAQGNSGLVNIILKKAKVGTWSLILRNTYQQATYGDNKSGADFNLRKKKLSISSNISTASGKDRYVMDQFTYYPVETWHLSAPLKRSYNFMNVNFGVDYDASRTLTIGMNYLGHKTNNPFRQYKFNTEIMDANNNMSSYMETFNDKIHKGYTHVLNVHGIVRLDSLGKKIKIDLDYLRNTNKDSTSDYGASYFPDREQIAGSYYANISRNKSEVSNYAAKVDVELPLRWINLNFGGQLDFTTNCNDYTFYDNLSGSQIVDNSQSNYFKYKENIAALYLSASKSLSKRLSMQFGIRVEQTYTEGRSLTIDQANKHHYLNAFPSAYVLYKLSDIKSLSLSYSRRINRPYFYDMNPFKTYTSQYDYSVGNTSLKPSYSDNLDLLLSSGIFVHKVWYSHVSDDYAIYPTIDPTTKIIKRSPSNFINYYSVGMSESYTFNKWWWWNSYNNVTFYYIHKRAILSEAPPMIDRISGNFMTQNDFLLNKKKTWILNFGFYYELPYISSYSKVASNYYFYMGVRTNLLENRLSLSLNVNDIFKTYRMCETMTSNDVRYKYDNRSDTRYLQFSVSYKIGNSSIRGRRHATANENIRRRIK</sequence>
<evidence type="ECO:0000259" key="5">
    <source>
        <dbReference type="Pfam" id="PF14905"/>
    </source>
</evidence>
<dbReference type="OrthoDB" id="905812at2"/>
<keyword evidence="2" id="KW-0472">Membrane</keyword>
<dbReference type="PANTHER" id="PTHR40980:SF4">
    <property type="entry name" value="TONB-DEPENDENT RECEPTOR-LIKE BETA-BARREL DOMAIN-CONTAINING PROTEIN"/>
    <property type="match status" value="1"/>
</dbReference>
<feature type="chain" id="PRO_5014982910" description="Outer membrane protein beta-barrel domain-containing protein" evidence="4">
    <location>
        <begin position="24"/>
        <end position="731"/>
    </location>
</feature>
<name>A0A2N6QRZ0_9BACT</name>
<keyword evidence="4" id="KW-0732">Signal</keyword>
<dbReference type="Gene3D" id="2.170.130.10">
    <property type="entry name" value="TonB-dependent receptor, plug domain"/>
    <property type="match status" value="1"/>
</dbReference>
<evidence type="ECO:0000256" key="1">
    <source>
        <dbReference type="ARBA" id="ARBA00004442"/>
    </source>
</evidence>
<dbReference type="Gene3D" id="2.40.170.20">
    <property type="entry name" value="TonB-dependent receptor, beta-barrel domain"/>
    <property type="match status" value="1"/>
</dbReference>
<dbReference type="EMBL" id="PNGJ01000003">
    <property type="protein sequence ID" value="PMC24676.1"/>
    <property type="molecule type" value="Genomic_DNA"/>
</dbReference>
<evidence type="ECO:0000256" key="2">
    <source>
        <dbReference type="ARBA" id="ARBA00023136"/>
    </source>
</evidence>
<dbReference type="SUPFAM" id="SSF56935">
    <property type="entry name" value="Porins"/>
    <property type="match status" value="1"/>
</dbReference>
<protein>
    <recommendedName>
        <fullName evidence="5">Outer membrane protein beta-barrel domain-containing protein</fullName>
    </recommendedName>
</protein>
<dbReference type="InterPro" id="IPR037066">
    <property type="entry name" value="Plug_dom_sf"/>
</dbReference>
<evidence type="ECO:0000256" key="3">
    <source>
        <dbReference type="ARBA" id="ARBA00023237"/>
    </source>
</evidence>
<evidence type="ECO:0000313" key="7">
    <source>
        <dbReference type="Proteomes" id="UP000235564"/>
    </source>
</evidence>
<reference evidence="6 7" key="1">
    <citation type="submission" date="2017-09" db="EMBL/GenBank/DDBJ databases">
        <title>Bacterial strain isolated from the female urinary microbiota.</title>
        <authorList>
            <person name="Thomas-White K."/>
            <person name="Kumar N."/>
            <person name="Forster S."/>
            <person name="Putonti C."/>
            <person name="Lawley T."/>
            <person name="Wolfe A.J."/>
        </authorList>
    </citation>
    <scope>NUCLEOTIDE SEQUENCE [LARGE SCALE GENOMIC DNA]</scope>
    <source>
        <strain evidence="6 7">UMB0536</strain>
    </source>
</reference>
<comment type="caution">
    <text evidence="6">The sequence shown here is derived from an EMBL/GenBank/DDBJ whole genome shotgun (WGS) entry which is preliminary data.</text>
</comment>
<organism evidence="6 7">
    <name type="scientific">Hoylesella buccalis</name>
    <dbReference type="NCBI Taxonomy" id="28127"/>
    <lineage>
        <taxon>Bacteria</taxon>
        <taxon>Pseudomonadati</taxon>
        <taxon>Bacteroidota</taxon>
        <taxon>Bacteroidia</taxon>
        <taxon>Bacteroidales</taxon>
        <taxon>Prevotellaceae</taxon>
        <taxon>Hoylesella</taxon>
    </lineage>
</organism>
<dbReference type="InterPro" id="IPR036942">
    <property type="entry name" value="Beta-barrel_TonB_sf"/>
</dbReference>
<dbReference type="Proteomes" id="UP000235564">
    <property type="component" value="Unassembled WGS sequence"/>
</dbReference>
<dbReference type="PANTHER" id="PTHR40980">
    <property type="entry name" value="PLUG DOMAIN-CONTAINING PROTEIN"/>
    <property type="match status" value="1"/>
</dbReference>
<evidence type="ECO:0000313" key="6">
    <source>
        <dbReference type="EMBL" id="PMC24676.1"/>
    </source>
</evidence>
<accession>A0A2N6QRZ0</accession>
<dbReference type="RefSeq" id="WP_102697069.1">
    <property type="nucleotide sequence ID" value="NZ_PNGJ01000003.1"/>
</dbReference>
<dbReference type="Pfam" id="PF14905">
    <property type="entry name" value="OMP_b-brl_3"/>
    <property type="match status" value="1"/>
</dbReference>
<feature type="domain" description="Outer membrane protein beta-barrel" evidence="5">
    <location>
        <begin position="304"/>
        <end position="707"/>
    </location>
</feature>
<dbReference type="InterPro" id="IPR041700">
    <property type="entry name" value="OMP_b-brl_3"/>
</dbReference>
<comment type="subcellular location">
    <subcellularLocation>
        <location evidence="1">Cell outer membrane</location>
    </subcellularLocation>
</comment>
<dbReference type="GO" id="GO:0009279">
    <property type="term" value="C:cell outer membrane"/>
    <property type="evidence" value="ECO:0007669"/>
    <property type="project" value="UniProtKB-SubCell"/>
</dbReference>
<dbReference type="AlphaFoldDB" id="A0A2N6QRZ0"/>
<proteinExistence type="predicted"/>
<keyword evidence="3" id="KW-0998">Cell outer membrane</keyword>